<organism evidence="1 2">
    <name type="scientific">Shewanella corallii</name>
    <dbReference type="NCBI Taxonomy" id="560080"/>
    <lineage>
        <taxon>Bacteria</taxon>
        <taxon>Pseudomonadati</taxon>
        <taxon>Pseudomonadota</taxon>
        <taxon>Gammaproteobacteria</taxon>
        <taxon>Alteromonadales</taxon>
        <taxon>Shewanellaceae</taxon>
        <taxon>Shewanella</taxon>
    </lineage>
</organism>
<accession>A0ABT0N9B6</accession>
<proteinExistence type="predicted"/>
<keyword evidence="2" id="KW-1185">Reference proteome</keyword>
<gene>
    <name evidence="1" type="ORF">L2725_14735</name>
</gene>
<dbReference type="RefSeq" id="WP_249249625.1">
    <property type="nucleotide sequence ID" value="NZ_JAKIKT010000005.1"/>
</dbReference>
<dbReference type="EMBL" id="JAKIKT010000005">
    <property type="protein sequence ID" value="MCL2915014.1"/>
    <property type="molecule type" value="Genomic_DNA"/>
</dbReference>
<comment type="caution">
    <text evidence="1">The sequence shown here is derived from an EMBL/GenBank/DDBJ whole genome shotgun (WGS) entry which is preliminary data.</text>
</comment>
<dbReference type="Proteomes" id="UP001202831">
    <property type="component" value="Unassembled WGS sequence"/>
</dbReference>
<sequence length="57" mass="6517">MMDSIQLTAFDLATRFTGIKEIEGFDDNPQIMAMLKLDNSWPENDEVAWCSAFTRVC</sequence>
<protein>
    <submittedName>
        <fullName evidence="1">Uncharacterized protein</fullName>
    </submittedName>
</protein>
<name>A0ABT0N9B6_9GAMM</name>
<evidence type="ECO:0000313" key="1">
    <source>
        <dbReference type="EMBL" id="MCL2915014.1"/>
    </source>
</evidence>
<reference evidence="1 2" key="1">
    <citation type="submission" date="2022-01" db="EMBL/GenBank/DDBJ databases">
        <title>Whole genome-based taxonomy of the Shewanellaceae.</title>
        <authorList>
            <person name="Martin-Rodriguez A.J."/>
        </authorList>
    </citation>
    <scope>NUCLEOTIDE SEQUENCE [LARGE SCALE GENOMIC DNA]</scope>
    <source>
        <strain evidence="1 2">DSM 21332</strain>
    </source>
</reference>
<evidence type="ECO:0000313" key="2">
    <source>
        <dbReference type="Proteomes" id="UP001202831"/>
    </source>
</evidence>